<feature type="region of interest" description="Disordered" evidence="1">
    <location>
        <begin position="44"/>
        <end position="64"/>
    </location>
</feature>
<organism evidence="2 3">
    <name type="scientific">Stylosanthes scabra</name>
    <dbReference type="NCBI Taxonomy" id="79078"/>
    <lineage>
        <taxon>Eukaryota</taxon>
        <taxon>Viridiplantae</taxon>
        <taxon>Streptophyta</taxon>
        <taxon>Embryophyta</taxon>
        <taxon>Tracheophyta</taxon>
        <taxon>Spermatophyta</taxon>
        <taxon>Magnoliopsida</taxon>
        <taxon>eudicotyledons</taxon>
        <taxon>Gunneridae</taxon>
        <taxon>Pentapetalae</taxon>
        <taxon>rosids</taxon>
        <taxon>fabids</taxon>
        <taxon>Fabales</taxon>
        <taxon>Fabaceae</taxon>
        <taxon>Papilionoideae</taxon>
        <taxon>50 kb inversion clade</taxon>
        <taxon>dalbergioids sensu lato</taxon>
        <taxon>Dalbergieae</taxon>
        <taxon>Pterocarpus clade</taxon>
        <taxon>Stylosanthes</taxon>
    </lineage>
</organism>
<reference evidence="2 3" key="1">
    <citation type="journal article" date="2023" name="Plants (Basel)">
        <title>Bridging the Gap: Combining Genomics and Transcriptomics Approaches to Understand Stylosanthes scabra, an Orphan Legume from the Brazilian Caatinga.</title>
        <authorList>
            <person name="Ferreira-Neto J.R.C."/>
            <person name="da Silva M.D."/>
            <person name="Binneck E."/>
            <person name="de Melo N.F."/>
            <person name="da Silva R.H."/>
            <person name="de Melo A.L.T.M."/>
            <person name="Pandolfi V."/>
            <person name="Bustamante F.O."/>
            <person name="Brasileiro-Vidal A.C."/>
            <person name="Benko-Iseppon A.M."/>
        </authorList>
    </citation>
    <scope>NUCLEOTIDE SEQUENCE [LARGE SCALE GENOMIC DNA]</scope>
    <source>
        <tissue evidence="2">Leaves</tissue>
    </source>
</reference>
<evidence type="ECO:0000256" key="1">
    <source>
        <dbReference type="SAM" id="MobiDB-lite"/>
    </source>
</evidence>
<dbReference type="Proteomes" id="UP001341840">
    <property type="component" value="Unassembled WGS sequence"/>
</dbReference>
<feature type="compositionally biased region" description="Polar residues" evidence="1">
    <location>
        <begin position="1"/>
        <end position="11"/>
    </location>
</feature>
<feature type="region of interest" description="Disordered" evidence="1">
    <location>
        <begin position="1"/>
        <end position="25"/>
    </location>
</feature>
<accession>A0ABU6ZNY1</accession>
<keyword evidence="3" id="KW-1185">Reference proteome</keyword>
<name>A0ABU6ZNY1_9FABA</name>
<feature type="compositionally biased region" description="Polar residues" evidence="1">
    <location>
        <begin position="48"/>
        <end position="64"/>
    </location>
</feature>
<proteinExistence type="predicted"/>
<feature type="non-terminal residue" evidence="2">
    <location>
        <position position="1"/>
    </location>
</feature>
<evidence type="ECO:0000313" key="3">
    <source>
        <dbReference type="Proteomes" id="UP001341840"/>
    </source>
</evidence>
<dbReference type="EMBL" id="JASCZI010272833">
    <property type="protein sequence ID" value="MED6223615.1"/>
    <property type="molecule type" value="Genomic_DNA"/>
</dbReference>
<evidence type="ECO:0000313" key="2">
    <source>
        <dbReference type="EMBL" id="MED6223615.1"/>
    </source>
</evidence>
<gene>
    <name evidence="2" type="ORF">PIB30_075709</name>
</gene>
<comment type="caution">
    <text evidence="2">The sequence shown here is derived from an EMBL/GenBank/DDBJ whole genome shotgun (WGS) entry which is preliminary data.</text>
</comment>
<sequence length="64" mass="7066">KRKTTTTSSELILSPRKIGTAQVHPPPFLEGLKHISRVRVESELYLSHPSTSSHPKELTSSSLS</sequence>
<protein>
    <submittedName>
        <fullName evidence="2">Uncharacterized protein</fullName>
    </submittedName>
</protein>